<reference evidence="4 5" key="1">
    <citation type="submission" date="2019-10" db="EMBL/GenBank/DDBJ databases">
        <title>Assembly and Annotation for the nematode Trichostrongylus colubriformis.</title>
        <authorList>
            <person name="Martin J."/>
        </authorList>
    </citation>
    <scope>NUCLEOTIDE SEQUENCE [LARGE SCALE GENOMIC DNA]</scope>
    <source>
        <strain evidence="4">G859</strain>
        <tissue evidence="4">Whole worm</tissue>
    </source>
</reference>
<name>A0AAN8F9Y3_TRICO</name>
<keyword evidence="5" id="KW-1185">Reference proteome</keyword>
<dbReference type="Gene3D" id="2.130.10.10">
    <property type="entry name" value="YVTN repeat-like/Quinoprotein amine dehydrogenase"/>
    <property type="match status" value="1"/>
</dbReference>
<dbReference type="PANTHER" id="PTHR19857:SF8">
    <property type="entry name" value="ANGIO-ASSOCIATED MIGRATORY CELL PROTEIN"/>
    <property type="match status" value="1"/>
</dbReference>
<feature type="region of interest" description="Disordered" evidence="3">
    <location>
        <begin position="1"/>
        <end position="56"/>
    </location>
</feature>
<dbReference type="EMBL" id="WIXE01019284">
    <property type="protein sequence ID" value="KAK5970152.1"/>
    <property type="molecule type" value="Genomic_DNA"/>
</dbReference>
<dbReference type="PANTHER" id="PTHR19857">
    <property type="entry name" value="MITOCHONDRIAL DIVISION PROTEIN 1-RELATED"/>
    <property type="match status" value="1"/>
</dbReference>
<keyword evidence="2" id="KW-0677">Repeat</keyword>
<accession>A0AAN8F9Y3</accession>
<keyword evidence="1" id="KW-0853">WD repeat</keyword>
<dbReference type="InterPro" id="IPR051179">
    <property type="entry name" value="WD_repeat_multifunction"/>
</dbReference>
<dbReference type="Proteomes" id="UP001331761">
    <property type="component" value="Unassembled WGS sequence"/>
</dbReference>
<evidence type="ECO:0000256" key="1">
    <source>
        <dbReference type="ARBA" id="ARBA00022574"/>
    </source>
</evidence>
<gene>
    <name evidence="4" type="ORF">GCK32_003900</name>
</gene>
<comment type="caution">
    <text evidence="4">The sequence shown here is derived from an EMBL/GenBank/DDBJ whole genome shotgun (WGS) entry which is preliminary data.</text>
</comment>
<evidence type="ECO:0000313" key="4">
    <source>
        <dbReference type="EMBL" id="KAK5970152.1"/>
    </source>
</evidence>
<evidence type="ECO:0000256" key="2">
    <source>
        <dbReference type="ARBA" id="ARBA00022737"/>
    </source>
</evidence>
<evidence type="ECO:0000256" key="3">
    <source>
        <dbReference type="SAM" id="MobiDB-lite"/>
    </source>
</evidence>
<dbReference type="InterPro" id="IPR001680">
    <property type="entry name" value="WD40_rpt"/>
</dbReference>
<proteinExistence type="predicted"/>
<dbReference type="InterPro" id="IPR015943">
    <property type="entry name" value="WD40/YVTN_repeat-like_dom_sf"/>
</dbReference>
<feature type="compositionally biased region" description="Basic and acidic residues" evidence="3">
    <location>
        <begin position="19"/>
        <end position="28"/>
    </location>
</feature>
<sequence>MPNDEDFSRMEMEETEDLSSEHIERVIECGDIVRPSNEQSSSDDEDQQSTSNFSDTGMRAVVDDSLYALQAHAQDCFAIAVVAERWLASGGEDDVAFLWDQHVSDSDPVLKIEHDDSVTHVAFNNSQTLLATADMSGKITIVQLSDLSTRAKVIC</sequence>
<dbReference type="SMART" id="SM00320">
    <property type="entry name" value="WD40"/>
    <property type="match status" value="2"/>
</dbReference>
<dbReference type="AlphaFoldDB" id="A0AAN8F9Y3"/>
<feature type="compositionally biased region" description="Basic and acidic residues" evidence="3">
    <location>
        <begin position="1"/>
        <end position="12"/>
    </location>
</feature>
<dbReference type="InterPro" id="IPR036322">
    <property type="entry name" value="WD40_repeat_dom_sf"/>
</dbReference>
<dbReference type="SUPFAM" id="SSF50978">
    <property type="entry name" value="WD40 repeat-like"/>
    <property type="match status" value="1"/>
</dbReference>
<protein>
    <submittedName>
        <fullName evidence="4">Angio-associated migratory cell protein</fullName>
    </submittedName>
</protein>
<organism evidence="4 5">
    <name type="scientific">Trichostrongylus colubriformis</name>
    <name type="common">Black scour worm</name>
    <dbReference type="NCBI Taxonomy" id="6319"/>
    <lineage>
        <taxon>Eukaryota</taxon>
        <taxon>Metazoa</taxon>
        <taxon>Ecdysozoa</taxon>
        <taxon>Nematoda</taxon>
        <taxon>Chromadorea</taxon>
        <taxon>Rhabditida</taxon>
        <taxon>Rhabditina</taxon>
        <taxon>Rhabditomorpha</taxon>
        <taxon>Strongyloidea</taxon>
        <taxon>Trichostrongylidae</taxon>
        <taxon>Trichostrongylus</taxon>
    </lineage>
</organism>
<dbReference type="Pfam" id="PF00400">
    <property type="entry name" value="WD40"/>
    <property type="match status" value="2"/>
</dbReference>
<evidence type="ECO:0000313" key="5">
    <source>
        <dbReference type="Proteomes" id="UP001331761"/>
    </source>
</evidence>